<dbReference type="GO" id="GO:0005886">
    <property type="term" value="C:plasma membrane"/>
    <property type="evidence" value="ECO:0007669"/>
    <property type="project" value="UniProtKB-SubCell"/>
</dbReference>
<dbReference type="GeneID" id="82151423"/>
<evidence type="ECO:0000256" key="4">
    <source>
        <dbReference type="ARBA" id="ARBA00022989"/>
    </source>
</evidence>
<gene>
    <name evidence="7" type="ORF">EZ315_03930</name>
</gene>
<feature type="transmembrane region" description="Helical" evidence="6">
    <location>
        <begin position="52"/>
        <end position="76"/>
    </location>
</feature>
<feature type="transmembrane region" description="Helical" evidence="6">
    <location>
        <begin position="179"/>
        <end position="211"/>
    </location>
</feature>
<dbReference type="Pfam" id="PF02690">
    <property type="entry name" value="Na_Pi_cotrans"/>
    <property type="match status" value="2"/>
</dbReference>
<keyword evidence="5 6" id="KW-0472">Membrane</keyword>
<dbReference type="Gene3D" id="1.20.58.220">
    <property type="entry name" value="Phosphate transport system protein phou homolog 2, domain 2"/>
    <property type="match status" value="1"/>
</dbReference>
<name>A0A4Z0V4Y8_9BACT</name>
<dbReference type="InterPro" id="IPR038078">
    <property type="entry name" value="PhoU-like_sf"/>
</dbReference>
<organism evidence="7 8">
    <name type="scientific">Duncaniella freteri</name>
    <dbReference type="NCBI Taxonomy" id="2530391"/>
    <lineage>
        <taxon>Bacteria</taxon>
        <taxon>Pseudomonadati</taxon>
        <taxon>Bacteroidota</taxon>
        <taxon>Bacteroidia</taxon>
        <taxon>Bacteroidales</taxon>
        <taxon>Muribaculaceae</taxon>
        <taxon>Duncaniella</taxon>
    </lineage>
</organism>
<evidence type="ECO:0000256" key="6">
    <source>
        <dbReference type="SAM" id="Phobius"/>
    </source>
</evidence>
<protein>
    <submittedName>
        <fullName evidence="7">Na/Pi cotransporter family protein</fullName>
    </submittedName>
</protein>
<dbReference type="RefSeq" id="WP_135470794.1">
    <property type="nucleotide sequence ID" value="NZ_CASCNC010000004.1"/>
</dbReference>
<dbReference type="NCBIfam" id="NF037997">
    <property type="entry name" value="Na_Pi_symport"/>
    <property type="match status" value="1"/>
</dbReference>
<feature type="transmembrane region" description="Helical" evidence="6">
    <location>
        <begin position="337"/>
        <end position="358"/>
    </location>
</feature>
<sequence>MSYSFLDLLCLLGSVALFLYGMKVMSEGLQKAAGDRLRNILSAMTRNRFTGMLTGILITALIQSSSASTVMVVSFVNAGLMSLGQSMAVIMGANVGTTFTAWIIALFGFKVNISAFVLPVIGLSIPLLFSKSSRNKSIGEFFIGFSFLFMGLDLISTYVPDLQSNPEMFAFLERYTSMGFGSVLIFTFVGLILTMVIQSSAATFAITLIMCSKGWIDFDLSCALVLGSNIGTTVTPLMASMGGNIAAKRTAMGHLLFNFLGTAWTLAIFFPFCHFAQWLTEELGQGDPGALSAFVNHIEATDPDTYNHLFDNTLPAGHPVSAQIAVMQQSVSIGLSVFHTVFNLINLSIMIWLTGLYVKIVEHLVPSRPNQEEEFQLKFIQIGMVSSSELNISQAEKEIVVYSQRVQRMIGMAQNIIHCKDNSEEFTKQFSRLEKYEEISDRMEIEIADYLNRCSEGRLSNEGKHRIAAMFRIVSEIESIADCCYGIGKILIRKRESNAQFSEEIYHNIDSMFIAVEAAMTNQILLLRDVEHAQQKDIITSYNYEREINNLRNQFRSANVENINEHHYEYQAGIYFMDVIGSLEKIGDYIINVVDEVKNLLRLSK</sequence>
<evidence type="ECO:0000256" key="5">
    <source>
        <dbReference type="ARBA" id="ARBA00023136"/>
    </source>
</evidence>
<evidence type="ECO:0000256" key="1">
    <source>
        <dbReference type="ARBA" id="ARBA00004651"/>
    </source>
</evidence>
<dbReference type="AlphaFoldDB" id="A0A4Z0V4Y8"/>
<comment type="caution">
    <text evidence="7">The sequence shown here is derived from an EMBL/GenBank/DDBJ whole genome shotgun (WGS) entry which is preliminary data.</text>
</comment>
<keyword evidence="3 6" id="KW-0812">Transmembrane</keyword>
<comment type="subcellular location">
    <subcellularLocation>
        <location evidence="1">Cell membrane</location>
        <topology evidence="1">Multi-pass membrane protein</topology>
    </subcellularLocation>
</comment>
<evidence type="ECO:0000313" key="7">
    <source>
        <dbReference type="EMBL" id="TGG39891.1"/>
    </source>
</evidence>
<dbReference type="GO" id="GO:0044341">
    <property type="term" value="P:sodium-dependent phosphate transport"/>
    <property type="evidence" value="ECO:0007669"/>
    <property type="project" value="InterPro"/>
</dbReference>
<dbReference type="InterPro" id="IPR004633">
    <property type="entry name" value="NaPi_cotrn-rel/YqeW-like"/>
</dbReference>
<dbReference type="InterPro" id="IPR003841">
    <property type="entry name" value="Na/Pi_transpt"/>
</dbReference>
<evidence type="ECO:0000256" key="2">
    <source>
        <dbReference type="ARBA" id="ARBA00022475"/>
    </source>
</evidence>
<evidence type="ECO:0000313" key="8">
    <source>
        <dbReference type="Proteomes" id="UP000297635"/>
    </source>
</evidence>
<dbReference type="SUPFAM" id="SSF109755">
    <property type="entry name" value="PhoU-like"/>
    <property type="match status" value="1"/>
</dbReference>
<dbReference type="PANTHER" id="PTHR10010">
    <property type="entry name" value="SOLUTE CARRIER FAMILY 34 SODIUM PHOSPHATE , MEMBER 2-RELATED"/>
    <property type="match status" value="1"/>
</dbReference>
<feature type="transmembrane region" description="Helical" evidence="6">
    <location>
        <begin position="141"/>
        <end position="159"/>
    </location>
</feature>
<dbReference type="Proteomes" id="UP000297635">
    <property type="component" value="Unassembled WGS sequence"/>
</dbReference>
<feature type="transmembrane region" description="Helical" evidence="6">
    <location>
        <begin position="113"/>
        <end position="129"/>
    </location>
</feature>
<keyword evidence="4 6" id="KW-1133">Transmembrane helix</keyword>
<keyword evidence="2" id="KW-1003">Cell membrane</keyword>
<dbReference type="PANTHER" id="PTHR10010:SF46">
    <property type="entry name" value="SODIUM-DEPENDENT PHOSPHATE TRANSPORT PROTEIN 2B"/>
    <property type="match status" value="1"/>
</dbReference>
<dbReference type="NCBIfam" id="TIGR00704">
    <property type="entry name" value="NaPi_cotrn_rel"/>
    <property type="match status" value="1"/>
</dbReference>
<dbReference type="EMBL" id="SJSA01000001">
    <property type="protein sequence ID" value="TGG39891.1"/>
    <property type="molecule type" value="Genomic_DNA"/>
</dbReference>
<keyword evidence="8" id="KW-1185">Reference proteome</keyword>
<reference evidence="7 8" key="1">
    <citation type="submission" date="2019-02" db="EMBL/GenBank/DDBJ databases">
        <title>Isolation and identification of novel species under the genus Muribaculum.</title>
        <authorList>
            <person name="Miyake S."/>
            <person name="Ding Y."/>
            <person name="Low A."/>
            <person name="Soh M."/>
            <person name="Seedorf H."/>
        </authorList>
    </citation>
    <scope>NUCLEOTIDE SEQUENCE [LARGE SCALE GENOMIC DNA]</scope>
    <source>
        <strain evidence="7 8">TLL-A3</strain>
    </source>
</reference>
<accession>A0A4Z0V4Y8</accession>
<feature type="transmembrane region" description="Helical" evidence="6">
    <location>
        <begin position="255"/>
        <end position="279"/>
    </location>
</feature>
<dbReference type="GO" id="GO:0005436">
    <property type="term" value="F:sodium:phosphate symporter activity"/>
    <property type="evidence" value="ECO:0007669"/>
    <property type="project" value="InterPro"/>
</dbReference>
<proteinExistence type="predicted"/>
<evidence type="ECO:0000256" key="3">
    <source>
        <dbReference type="ARBA" id="ARBA00022692"/>
    </source>
</evidence>